<dbReference type="InterPro" id="IPR036061">
    <property type="entry name" value="CheW-like_dom_sf"/>
</dbReference>
<dbReference type="SMART" id="SM00260">
    <property type="entry name" value="CheW"/>
    <property type="match status" value="1"/>
</dbReference>
<dbReference type="Gene3D" id="2.40.50.180">
    <property type="entry name" value="CheA-289, Domain 4"/>
    <property type="match status" value="1"/>
</dbReference>
<reference evidence="2 3" key="1">
    <citation type="submission" date="2014-07" db="EMBL/GenBank/DDBJ databases">
        <title>Comparative analysis of Nitrosococcus oceani genome inventories of strains from Pacific and Atlantic gyres.</title>
        <authorList>
            <person name="Lim C.K."/>
            <person name="Wang L."/>
            <person name="Sayavedra-Soto L.A."/>
            <person name="Klotz M.G."/>
        </authorList>
    </citation>
    <scope>NUCLEOTIDE SEQUENCE [LARGE SCALE GENOMIC DNA]</scope>
    <source>
        <strain evidence="2 3">C-27</strain>
    </source>
</reference>
<dbReference type="HOGENOM" id="CLU_128728_0_0_6"/>
<dbReference type="InterPro" id="IPR002545">
    <property type="entry name" value="CheW-lke_dom"/>
</dbReference>
<name>A0A0E2Z566_9GAMM</name>
<evidence type="ECO:0000313" key="3">
    <source>
        <dbReference type="Proteomes" id="UP000028839"/>
    </source>
</evidence>
<dbReference type="AlphaFoldDB" id="A0A0E2Z566"/>
<organism evidence="2 3">
    <name type="scientific">Nitrosococcus oceani C-27</name>
    <dbReference type="NCBI Taxonomy" id="314279"/>
    <lineage>
        <taxon>Bacteria</taxon>
        <taxon>Pseudomonadati</taxon>
        <taxon>Pseudomonadota</taxon>
        <taxon>Gammaproteobacteria</taxon>
        <taxon>Chromatiales</taxon>
        <taxon>Chromatiaceae</taxon>
        <taxon>Nitrosococcus</taxon>
    </lineage>
</organism>
<proteinExistence type="predicted"/>
<dbReference type="Pfam" id="PF01584">
    <property type="entry name" value="CheW"/>
    <property type="match status" value="1"/>
</dbReference>
<accession>A0A0E2Z566</accession>
<sequence length="185" mass="20808">MTFPLEMTTNQLSISNIRAETHPHDDDDKAGSHAQSSNQVPSILIPLQEQVLLLPRTAIAEIIPYLKPKSLPNAPRWLCGTVRWREQLLLLVSFEALQKKPVPALSNHAHIVILNTVRKDSNRKFYALIIQNIPQLILAHTNNLSASPKAPNSPLLYCYAEINQIPVLIPNLEYLEKTLQRCLTG</sequence>
<evidence type="ECO:0000313" key="2">
    <source>
        <dbReference type="EMBL" id="KFI20903.1"/>
    </source>
</evidence>
<gene>
    <name evidence="2" type="ORF">IB75_00580</name>
</gene>
<evidence type="ECO:0000259" key="1">
    <source>
        <dbReference type="PROSITE" id="PS50851"/>
    </source>
</evidence>
<dbReference type="SUPFAM" id="SSF50341">
    <property type="entry name" value="CheW-like"/>
    <property type="match status" value="1"/>
</dbReference>
<dbReference type="GO" id="GO:0006935">
    <property type="term" value="P:chemotaxis"/>
    <property type="evidence" value="ECO:0007669"/>
    <property type="project" value="InterPro"/>
</dbReference>
<feature type="domain" description="CheW-like" evidence="1">
    <location>
        <begin position="39"/>
        <end position="181"/>
    </location>
</feature>
<dbReference type="Proteomes" id="UP000028839">
    <property type="component" value="Unassembled WGS sequence"/>
</dbReference>
<dbReference type="EMBL" id="JPGN01000005">
    <property type="protein sequence ID" value="KFI20903.1"/>
    <property type="molecule type" value="Genomic_DNA"/>
</dbReference>
<dbReference type="OrthoDB" id="5765252at2"/>
<protein>
    <submittedName>
        <fullName evidence="2">Chemotaxis protein CheW</fullName>
    </submittedName>
</protein>
<dbReference type="PROSITE" id="PS50851">
    <property type="entry name" value="CHEW"/>
    <property type="match status" value="1"/>
</dbReference>
<comment type="caution">
    <text evidence="2">The sequence shown here is derived from an EMBL/GenBank/DDBJ whole genome shotgun (WGS) entry which is preliminary data.</text>
</comment>
<dbReference type="GO" id="GO:0007165">
    <property type="term" value="P:signal transduction"/>
    <property type="evidence" value="ECO:0007669"/>
    <property type="project" value="InterPro"/>
</dbReference>